<dbReference type="SMART" id="SM00316">
    <property type="entry name" value="S1"/>
    <property type="match status" value="2"/>
</dbReference>
<gene>
    <name evidence="5" type="ORF">GCM10022244_26570</name>
</gene>
<accession>A0ABP7MA95</accession>
<dbReference type="Proteomes" id="UP001501000">
    <property type="component" value="Unassembled WGS sequence"/>
</dbReference>
<reference evidence="6" key="1">
    <citation type="journal article" date="2019" name="Int. J. Syst. Evol. Microbiol.">
        <title>The Global Catalogue of Microorganisms (GCM) 10K type strain sequencing project: providing services to taxonomists for standard genome sequencing and annotation.</title>
        <authorList>
            <consortium name="The Broad Institute Genomics Platform"/>
            <consortium name="The Broad Institute Genome Sequencing Center for Infectious Disease"/>
            <person name="Wu L."/>
            <person name="Ma J."/>
        </authorList>
    </citation>
    <scope>NUCLEOTIDE SEQUENCE [LARGE SCALE GENOMIC DNA]</scope>
    <source>
        <strain evidence="6">JCM 16956</strain>
    </source>
</reference>
<comment type="similarity">
    <text evidence="1">Belongs to the bacterial ribosomal protein bS1 family.</text>
</comment>
<dbReference type="PANTHER" id="PTHR10724:SF7">
    <property type="entry name" value="SMALL RIBOSOMAL SUBUNIT PROTEIN BS1C"/>
    <property type="match status" value="1"/>
</dbReference>
<dbReference type="InterPro" id="IPR012340">
    <property type="entry name" value="NA-bd_OB-fold"/>
</dbReference>
<dbReference type="InterPro" id="IPR050437">
    <property type="entry name" value="Ribos_protein_bS1-like"/>
</dbReference>
<dbReference type="RefSeq" id="WP_345282084.1">
    <property type="nucleotide sequence ID" value="NZ_BAABAJ010000007.1"/>
</dbReference>
<evidence type="ECO:0000256" key="1">
    <source>
        <dbReference type="ARBA" id="ARBA00006767"/>
    </source>
</evidence>
<evidence type="ECO:0000256" key="2">
    <source>
        <dbReference type="ARBA" id="ARBA00022980"/>
    </source>
</evidence>
<evidence type="ECO:0000313" key="6">
    <source>
        <dbReference type="Proteomes" id="UP001501000"/>
    </source>
</evidence>
<keyword evidence="6" id="KW-1185">Reference proteome</keyword>
<feature type="domain" description="S1 motif" evidence="4">
    <location>
        <begin position="20"/>
        <end position="96"/>
    </location>
</feature>
<keyword evidence="2" id="KW-0689">Ribosomal protein</keyword>
<evidence type="ECO:0000256" key="3">
    <source>
        <dbReference type="ARBA" id="ARBA00023274"/>
    </source>
</evidence>
<protein>
    <recommendedName>
        <fullName evidence="4">S1 motif domain-containing protein</fullName>
    </recommendedName>
</protein>
<organism evidence="5 6">
    <name type="scientific">Streptomyces gulbargensis</name>
    <dbReference type="NCBI Taxonomy" id="364901"/>
    <lineage>
        <taxon>Bacteria</taxon>
        <taxon>Bacillati</taxon>
        <taxon>Actinomycetota</taxon>
        <taxon>Actinomycetes</taxon>
        <taxon>Kitasatosporales</taxon>
        <taxon>Streptomycetaceae</taxon>
        <taxon>Streptomyces</taxon>
    </lineage>
</organism>
<dbReference type="EMBL" id="BAABAJ010000007">
    <property type="protein sequence ID" value="GAA3915699.1"/>
    <property type="molecule type" value="Genomic_DNA"/>
</dbReference>
<dbReference type="InterPro" id="IPR003029">
    <property type="entry name" value="S1_domain"/>
</dbReference>
<keyword evidence="3" id="KW-0687">Ribonucleoprotein</keyword>
<dbReference type="Gene3D" id="2.40.50.140">
    <property type="entry name" value="Nucleic acid-binding proteins"/>
    <property type="match status" value="2"/>
</dbReference>
<dbReference type="Pfam" id="PF00575">
    <property type="entry name" value="S1"/>
    <property type="match status" value="2"/>
</dbReference>
<dbReference type="PANTHER" id="PTHR10724">
    <property type="entry name" value="30S RIBOSOMAL PROTEIN S1"/>
    <property type="match status" value="1"/>
</dbReference>
<proteinExistence type="inferred from homology"/>
<feature type="domain" description="S1 motif" evidence="4">
    <location>
        <begin position="113"/>
        <end position="181"/>
    </location>
</feature>
<evidence type="ECO:0000313" key="5">
    <source>
        <dbReference type="EMBL" id="GAA3915699.1"/>
    </source>
</evidence>
<sequence length="185" mass="20235">MIEPSENPELWEFLGSLREGQLLSGTVAAIEPFGVFVALDEGPPHPCFPGVGFLTLPELSWRPIDEASEVVRVGQRVTCVFLRFDTWNGEARLSLRDARPDPFQAFADRVGVGRELTARVVKRLSFGIVVVVADGIEGVVHVSELAGDRPDPERDYSVGDEIAVVVTAVDRQRRTVGLSRRPAAS</sequence>
<evidence type="ECO:0000259" key="4">
    <source>
        <dbReference type="PROSITE" id="PS50126"/>
    </source>
</evidence>
<comment type="caution">
    <text evidence="5">The sequence shown here is derived from an EMBL/GenBank/DDBJ whole genome shotgun (WGS) entry which is preliminary data.</text>
</comment>
<dbReference type="SUPFAM" id="SSF50249">
    <property type="entry name" value="Nucleic acid-binding proteins"/>
    <property type="match status" value="2"/>
</dbReference>
<dbReference type="PROSITE" id="PS50126">
    <property type="entry name" value="S1"/>
    <property type="match status" value="2"/>
</dbReference>
<name>A0ABP7MA95_9ACTN</name>